<dbReference type="InterPro" id="IPR029058">
    <property type="entry name" value="AB_hydrolase_fold"/>
</dbReference>
<dbReference type="GO" id="GO:0006508">
    <property type="term" value="P:proteolysis"/>
    <property type="evidence" value="ECO:0007669"/>
    <property type="project" value="InterPro"/>
</dbReference>
<gene>
    <name evidence="2" type="ORF">PENTCL1PPCAC_5985</name>
</gene>
<reference evidence="2" key="1">
    <citation type="submission" date="2023-10" db="EMBL/GenBank/DDBJ databases">
        <title>Genome assembly of Pristionchus species.</title>
        <authorList>
            <person name="Yoshida K."/>
            <person name="Sommer R.J."/>
        </authorList>
    </citation>
    <scope>NUCLEOTIDE SEQUENCE</scope>
    <source>
        <strain evidence="2">RS0144</strain>
    </source>
</reference>
<dbReference type="SUPFAM" id="SSF53474">
    <property type="entry name" value="alpha/beta-Hydrolases"/>
    <property type="match status" value="1"/>
</dbReference>
<dbReference type="Gene3D" id="3.40.50.1820">
    <property type="entry name" value="alpha/beta hydrolase"/>
    <property type="match status" value="1"/>
</dbReference>
<dbReference type="Proteomes" id="UP001432027">
    <property type="component" value="Unassembled WGS sequence"/>
</dbReference>
<feature type="non-terminal residue" evidence="2">
    <location>
        <position position="256"/>
    </location>
</feature>
<evidence type="ECO:0000313" key="2">
    <source>
        <dbReference type="EMBL" id="GMS83810.1"/>
    </source>
</evidence>
<name>A0AAV5SLI9_9BILA</name>
<comment type="caution">
    <text evidence="2">The sequence shown here is derived from an EMBL/GenBank/DDBJ whole genome shotgun (WGS) entry which is preliminary data.</text>
</comment>
<evidence type="ECO:0000256" key="1">
    <source>
        <dbReference type="ARBA" id="ARBA00009431"/>
    </source>
</evidence>
<sequence length="256" mass="28883">MNLPSFIALFKLHSTLSASEGVHPDKVISLPGAPLFPEFNLFSGYLNGSSNDENIPIFYVLAETIRVDPSTAPLVLWFNGGPGGSSLYALFTEHGPYRVTEKGDVLTYNEFSWNQYSNVLYLESPLGVGFSRTAMGNITMNDIDTAEINFHALRDFMTRVHPNYSGRDYYLSGQSYAGAFVPYFARRLLVGIERKEMENDHFKFIAHCYNQFQSQEFHVPTETISISCYGKHELESFMNRLDVQTALHVSKVSTET</sequence>
<protein>
    <recommendedName>
        <fullName evidence="4">Peptidase</fullName>
    </recommendedName>
</protein>
<comment type="similarity">
    <text evidence="1">Belongs to the peptidase S10 family.</text>
</comment>
<dbReference type="PRINTS" id="PR00724">
    <property type="entry name" value="CRBOXYPTASEC"/>
</dbReference>
<dbReference type="PANTHER" id="PTHR11802:SF418">
    <property type="entry name" value="SERINE CARBOXYPEPTIDASE CTSA-1.1"/>
    <property type="match status" value="1"/>
</dbReference>
<proteinExistence type="inferred from homology"/>
<accession>A0AAV5SLI9</accession>
<dbReference type="EMBL" id="BTSX01000002">
    <property type="protein sequence ID" value="GMS83810.1"/>
    <property type="molecule type" value="Genomic_DNA"/>
</dbReference>
<keyword evidence="3" id="KW-1185">Reference proteome</keyword>
<dbReference type="AlphaFoldDB" id="A0AAV5SLI9"/>
<dbReference type="PANTHER" id="PTHR11802">
    <property type="entry name" value="SERINE PROTEASE FAMILY S10 SERINE CARBOXYPEPTIDASE"/>
    <property type="match status" value="1"/>
</dbReference>
<dbReference type="Pfam" id="PF00450">
    <property type="entry name" value="Peptidase_S10"/>
    <property type="match status" value="1"/>
</dbReference>
<organism evidence="2 3">
    <name type="scientific">Pristionchus entomophagus</name>
    <dbReference type="NCBI Taxonomy" id="358040"/>
    <lineage>
        <taxon>Eukaryota</taxon>
        <taxon>Metazoa</taxon>
        <taxon>Ecdysozoa</taxon>
        <taxon>Nematoda</taxon>
        <taxon>Chromadorea</taxon>
        <taxon>Rhabditida</taxon>
        <taxon>Rhabditina</taxon>
        <taxon>Diplogasteromorpha</taxon>
        <taxon>Diplogasteroidea</taxon>
        <taxon>Neodiplogasteridae</taxon>
        <taxon>Pristionchus</taxon>
    </lineage>
</organism>
<evidence type="ECO:0000313" key="3">
    <source>
        <dbReference type="Proteomes" id="UP001432027"/>
    </source>
</evidence>
<dbReference type="InterPro" id="IPR001563">
    <property type="entry name" value="Peptidase_S10"/>
</dbReference>
<evidence type="ECO:0008006" key="4">
    <source>
        <dbReference type="Google" id="ProtNLM"/>
    </source>
</evidence>
<dbReference type="GO" id="GO:0004185">
    <property type="term" value="F:serine-type carboxypeptidase activity"/>
    <property type="evidence" value="ECO:0007669"/>
    <property type="project" value="InterPro"/>
</dbReference>